<dbReference type="Proteomes" id="UP000194946">
    <property type="component" value="Unassembled WGS sequence"/>
</dbReference>
<organism evidence="5 6">
    <name type="scientific">Commensalibacter intestini</name>
    <dbReference type="NCBI Taxonomy" id="479936"/>
    <lineage>
        <taxon>Bacteria</taxon>
        <taxon>Pseudomonadati</taxon>
        <taxon>Pseudomonadota</taxon>
        <taxon>Alphaproteobacteria</taxon>
        <taxon>Acetobacterales</taxon>
        <taxon>Acetobacteraceae</taxon>
    </lineage>
</organism>
<evidence type="ECO:0000313" key="6">
    <source>
        <dbReference type="Proteomes" id="UP000194946"/>
    </source>
</evidence>
<dbReference type="GO" id="GO:0005737">
    <property type="term" value="C:cytoplasm"/>
    <property type="evidence" value="ECO:0007669"/>
    <property type="project" value="TreeGrafter"/>
</dbReference>
<dbReference type="Gene3D" id="2.60.120.260">
    <property type="entry name" value="Galactose-binding domain-like"/>
    <property type="match status" value="1"/>
</dbReference>
<keyword evidence="3" id="KW-1133">Transmembrane helix</keyword>
<evidence type="ECO:0000259" key="4">
    <source>
        <dbReference type="PROSITE" id="PS50022"/>
    </source>
</evidence>
<sequence>MVDIRHIIKERELLLYPHIPLGVFRNSGEWPEPKQHYSLFLYTNDDSQRIIEWIIYHQQVGFTHFYIYSFHEDPTQFYQHLLPYLNASSPCVTYYHYPEPGNAHQAFCHFFRNYAHETKWLLWLNIDEFLCLKNLETLQSFMQPEYEEIDTIYFHLCHYGHSNFETAPEGDVLLNYTLRANTISPITRGMIQSSKLPYTKLYHNFSINFQTNYAYLDSNLSSMNVLEDDFSKYFEAYPTNVEAYLNQQNYSEKIIETAYIAHFGLPSIQFIENQKEEKQFTYYSGQTLVDFNHLENILEYFEAFNLVEDNTLHNLWINKIIKAWDHSIFPVNFWSLLSVNKPVKQSSTLNDCSPQEDANKLINNTLMGTAQNLTKIEESPWWEIDLETISTIHEVQIFNRLDQNQKAACYFNLLISTDGQIWKYITKKTSNQLYGGIDGSPYVWSSENGMTGRFIKFTIPGPNQQIGLDQIQIFGEVQNQEI</sequence>
<evidence type="ECO:0000256" key="1">
    <source>
        <dbReference type="ARBA" id="ARBA00004167"/>
    </source>
</evidence>
<comment type="caution">
    <text evidence="5">The sequence shown here is derived from an EMBL/GenBank/DDBJ whole genome shotgun (WGS) entry which is preliminary data.</text>
</comment>
<proteinExistence type="predicted"/>
<dbReference type="GO" id="GO:0016020">
    <property type="term" value="C:membrane"/>
    <property type="evidence" value="ECO:0007669"/>
    <property type="project" value="UniProtKB-SubCell"/>
</dbReference>
<evidence type="ECO:0000256" key="3">
    <source>
        <dbReference type="ARBA" id="ARBA00022989"/>
    </source>
</evidence>
<dbReference type="PROSITE" id="PS50022">
    <property type="entry name" value="FA58C_3"/>
    <property type="match status" value="1"/>
</dbReference>
<accession>A0A251ZWC6</accession>
<dbReference type="Pfam" id="PF13704">
    <property type="entry name" value="Glyco_tranf_2_4"/>
    <property type="match status" value="1"/>
</dbReference>
<protein>
    <recommendedName>
        <fullName evidence="4">F5/8 type C domain-containing protein</fullName>
    </recommendedName>
</protein>
<dbReference type="InterPro" id="IPR008979">
    <property type="entry name" value="Galactose-bd-like_sf"/>
</dbReference>
<keyword evidence="3" id="KW-0472">Membrane</keyword>
<dbReference type="GO" id="GO:0016757">
    <property type="term" value="F:glycosyltransferase activity"/>
    <property type="evidence" value="ECO:0007669"/>
    <property type="project" value="TreeGrafter"/>
</dbReference>
<evidence type="ECO:0000313" key="5">
    <source>
        <dbReference type="EMBL" id="OUI78953.1"/>
    </source>
</evidence>
<reference evidence="6" key="1">
    <citation type="submission" date="2014-06" db="EMBL/GenBank/DDBJ databases">
        <authorList>
            <person name="Winans N.J."/>
            <person name="Newell P.D."/>
            <person name="Douglas A.E."/>
        </authorList>
    </citation>
    <scope>NUCLEOTIDE SEQUENCE [LARGE SCALE GENOMIC DNA]</scope>
    <source>
        <strain evidence="6">DmL_052</strain>
    </source>
</reference>
<dbReference type="RefSeq" id="WP_008853580.1">
    <property type="nucleotide sequence ID" value="NZ_JOPB01000003.1"/>
</dbReference>
<dbReference type="PANTHER" id="PTHR21461">
    <property type="entry name" value="GLYCOSYLTRANSFERASE FAMILY 92 PROTEIN"/>
    <property type="match status" value="1"/>
</dbReference>
<dbReference type="InterPro" id="IPR000421">
    <property type="entry name" value="FA58C"/>
</dbReference>
<evidence type="ECO:0000256" key="2">
    <source>
        <dbReference type="ARBA" id="ARBA00022692"/>
    </source>
</evidence>
<dbReference type="PANTHER" id="PTHR21461:SF69">
    <property type="entry name" value="GLYCOSYLTRANSFERASE FAMILY 92 PROTEIN"/>
    <property type="match status" value="1"/>
</dbReference>
<dbReference type="Pfam" id="PF00754">
    <property type="entry name" value="F5_F8_type_C"/>
    <property type="match status" value="1"/>
</dbReference>
<name>A0A251ZWC6_9PROT</name>
<keyword evidence="2" id="KW-0812">Transmembrane</keyword>
<dbReference type="EMBL" id="JOPB01000003">
    <property type="protein sequence ID" value="OUI78953.1"/>
    <property type="molecule type" value="Genomic_DNA"/>
</dbReference>
<dbReference type="SUPFAM" id="SSF49785">
    <property type="entry name" value="Galactose-binding domain-like"/>
    <property type="match status" value="1"/>
</dbReference>
<dbReference type="AlphaFoldDB" id="A0A251ZWC6"/>
<feature type="domain" description="F5/8 type C" evidence="4">
    <location>
        <begin position="326"/>
        <end position="476"/>
    </location>
</feature>
<gene>
    <name evidence="5" type="ORF">HK18_06100</name>
</gene>
<comment type="subcellular location">
    <subcellularLocation>
        <location evidence="1">Membrane</location>
        <topology evidence="1">Single-pass membrane protein</topology>
    </subcellularLocation>
</comment>
<keyword evidence="6" id="KW-1185">Reference proteome</keyword>